<keyword evidence="7" id="KW-0399">Innate immunity</keyword>
<dbReference type="GO" id="GO:0005739">
    <property type="term" value="C:mitochondrion"/>
    <property type="evidence" value="ECO:0007669"/>
    <property type="project" value="UniProtKB-SubCell"/>
</dbReference>
<dbReference type="InterPro" id="IPR029342">
    <property type="entry name" value="ECIST_C"/>
</dbReference>
<keyword evidence="11" id="KW-0539">Nucleus</keyword>
<dbReference type="GO" id="GO:0005634">
    <property type="term" value="C:nucleus"/>
    <property type="evidence" value="ECO:0007669"/>
    <property type="project" value="UniProtKB-SubCell"/>
</dbReference>
<dbReference type="Proteomes" id="UP000694867">
    <property type="component" value="Unplaced"/>
</dbReference>
<evidence type="ECO:0000259" key="12">
    <source>
        <dbReference type="SMART" id="SM01284"/>
    </source>
</evidence>
<gene>
    <name evidence="14" type="primary">LOC100899765</name>
</gene>
<keyword evidence="13" id="KW-1185">Reference proteome</keyword>
<dbReference type="GO" id="GO:0045087">
    <property type="term" value="P:innate immune response"/>
    <property type="evidence" value="ECO:0007669"/>
    <property type="project" value="UniProtKB-KW"/>
</dbReference>
<evidence type="ECO:0000256" key="4">
    <source>
        <dbReference type="ARBA" id="ARBA00007674"/>
    </source>
</evidence>
<evidence type="ECO:0000256" key="5">
    <source>
        <dbReference type="ARBA" id="ARBA00019998"/>
    </source>
</evidence>
<evidence type="ECO:0000256" key="3">
    <source>
        <dbReference type="ARBA" id="ARBA00004496"/>
    </source>
</evidence>
<dbReference type="PANTHER" id="PTHR13113:SF1">
    <property type="entry name" value="EVOLUTIONARILY CONSERVED SIGNALING INTERMEDIATE IN TOLL PATHWAY, MITOCHONDRIAL"/>
    <property type="match status" value="1"/>
</dbReference>
<evidence type="ECO:0000256" key="1">
    <source>
        <dbReference type="ARBA" id="ARBA00004123"/>
    </source>
</evidence>
<evidence type="ECO:0000256" key="8">
    <source>
        <dbReference type="ARBA" id="ARBA00022859"/>
    </source>
</evidence>
<sequence length="392" mass="45543">MAVSLWRSRLTSLIHRQVASATSRQFSQRGLNESMDADEKRVTVTRRRDSFAVESDEVKDKRLFMQMVEKFKAANPNRRGHIEFIEVALKHVEEFQVHADMSVYKALFDLFPRDKLRPKNLTQAAFVHFPRHQDCALHILKKMSEHRLIPDQEFRLMILDIFGPETHVFKLYCRMMYWMPKFSNASPYRLPKRLPRDAKELALLGIQRITGVDRATEIEVFEARELTESLDKTWIVSGQSWKQRELLLEESGKNPLKIEGPFTLWMKPRAIQYFTLIGEPRIKPEVCIETDDVSNLKLRLFGEKEEPTKDITNLPSVHEQLDGTVFACCATGTSSRDSLLSWLRFLQRRNPVLERLPTVFKLRAPSEALVNVDMPNKSEQADAWAEESAQSQ</sequence>
<evidence type="ECO:0000313" key="14">
    <source>
        <dbReference type="RefSeq" id="XP_003746835.1"/>
    </source>
</evidence>
<dbReference type="KEGG" id="goe:100899765"/>
<evidence type="ECO:0000256" key="7">
    <source>
        <dbReference type="ARBA" id="ARBA00022588"/>
    </source>
</evidence>
<dbReference type="AlphaFoldDB" id="A0AAJ6W007"/>
<feature type="domain" description="ECSIT C-terminal" evidence="12">
    <location>
        <begin position="240"/>
        <end position="363"/>
    </location>
</feature>
<dbReference type="RefSeq" id="XP_003746835.1">
    <property type="nucleotide sequence ID" value="XM_003746787.1"/>
</dbReference>
<reference evidence="14" key="1">
    <citation type="submission" date="2025-08" db="UniProtKB">
        <authorList>
            <consortium name="RefSeq"/>
        </authorList>
    </citation>
    <scope>IDENTIFICATION</scope>
</reference>
<dbReference type="GO" id="GO:0007178">
    <property type="term" value="P:cell surface receptor protein serine/threonine kinase signaling pathway"/>
    <property type="evidence" value="ECO:0007669"/>
    <property type="project" value="TreeGrafter"/>
</dbReference>
<dbReference type="CTD" id="51295"/>
<organism evidence="13 14">
    <name type="scientific">Galendromus occidentalis</name>
    <name type="common">western predatory mite</name>
    <dbReference type="NCBI Taxonomy" id="34638"/>
    <lineage>
        <taxon>Eukaryota</taxon>
        <taxon>Metazoa</taxon>
        <taxon>Ecdysozoa</taxon>
        <taxon>Arthropoda</taxon>
        <taxon>Chelicerata</taxon>
        <taxon>Arachnida</taxon>
        <taxon>Acari</taxon>
        <taxon>Parasitiformes</taxon>
        <taxon>Mesostigmata</taxon>
        <taxon>Gamasina</taxon>
        <taxon>Phytoseioidea</taxon>
        <taxon>Phytoseiidae</taxon>
        <taxon>Typhlodrominae</taxon>
        <taxon>Galendromus</taxon>
    </lineage>
</organism>
<dbReference type="Pfam" id="PF06239">
    <property type="entry name" value="ECSIT_N"/>
    <property type="match status" value="1"/>
</dbReference>
<dbReference type="InterPro" id="IPR046448">
    <property type="entry name" value="ECSIT_N"/>
</dbReference>
<keyword evidence="8" id="KW-0391">Immunity</keyword>
<keyword evidence="6" id="KW-0963">Cytoplasm</keyword>
<evidence type="ECO:0000256" key="2">
    <source>
        <dbReference type="ARBA" id="ARBA00004173"/>
    </source>
</evidence>
<dbReference type="Pfam" id="PF14784">
    <property type="entry name" value="ECSIT_C"/>
    <property type="match status" value="1"/>
</dbReference>
<evidence type="ECO:0000256" key="6">
    <source>
        <dbReference type="ARBA" id="ARBA00022490"/>
    </source>
</evidence>
<evidence type="ECO:0000313" key="13">
    <source>
        <dbReference type="Proteomes" id="UP000694867"/>
    </source>
</evidence>
<evidence type="ECO:0000256" key="10">
    <source>
        <dbReference type="ARBA" id="ARBA00023128"/>
    </source>
</evidence>
<accession>A0AAJ6W007</accession>
<dbReference type="SMART" id="SM01284">
    <property type="entry name" value="ECSIT_Cterm"/>
    <property type="match status" value="1"/>
</dbReference>
<name>A0AAJ6W007_9ACAR</name>
<comment type="subcellular location">
    <subcellularLocation>
        <location evidence="3">Cytoplasm</location>
    </subcellularLocation>
    <subcellularLocation>
        <location evidence="2">Mitochondrion</location>
    </subcellularLocation>
    <subcellularLocation>
        <location evidence="1">Nucleus</location>
    </subcellularLocation>
</comment>
<proteinExistence type="inferred from homology"/>
<dbReference type="InterPro" id="IPR010418">
    <property type="entry name" value="ECSIT"/>
</dbReference>
<protein>
    <recommendedName>
        <fullName evidence="5">Evolutionarily conserved signaling intermediate in Toll pathway, mitochondrial</fullName>
    </recommendedName>
</protein>
<evidence type="ECO:0000256" key="9">
    <source>
        <dbReference type="ARBA" id="ARBA00022946"/>
    </source>
</evidence>
<comment type="similarity">
    <text evidence="4">Belongs to the ECSIT family.</text>
</comment>
<keyword evidence="10" id="KW-0496">Mitochondrion</keyword>
<keyword evidence="9" id="KW-0809">Transit peptide</keyword>
<evidence type="ECO:0000256" key="11">
    <source>
        <dbReference type="ARBA" id="ARBA00023242"/>
    </source>
</evidence>
<dbReference type="PANTHER" id="PTHR13113">
    <property type="entry name" value="ECSIT EVOLUTIONARILY CONSERVED SIGNALING INTERMEDIATE IN TOLL PATHWAYS"/>
    <property type="match status" value="1"/>
</dbReference>
<dbReference type="GeneID" id="100899765"/>